<comment type="caution">
    <text evidence="9">The sequence shown here is derived from an EMBL/GenBank/DDBJ whole genome shotgun (WGS) entry which is preliminary data.</text>
</comment>
<keyword evidence="2" id="KW-0547">Nucleotide-binding</keyword>
<reference evidence="9 10" key="1">
    <citation type="submission" date="2018-08" db="EMBL/GenBank/DDBJ databases">
        <title>Genome and evolution of the arbuscular mycorrhizal fungus Diversispora epigaea (formerly Glomus versiforme) and its bacterial endosymbionts.</title>
        <authorList>
            <person name="Sun X."/>
            <person name="Fei Z."/>
            <person name="Harrison M."/>
        </authorList>
    </citation>
    <scope>NUCLEOTIDE SEQUENCE [LARGE SCALE GENOMIC DNA]</scope>
    <source>
        <strain evidence="9 10">IT104</strain>
    </source>
</reference>
<evidence type="ECO:0000256" key="5">
    <source>
        <dbReference type="ARBA" id="ARBA00022840"/>
    </source>
</evidence>
<evidence type="ECO:0000256" key="6">
    <source>
        <dbReference type="ARBA" id="ARBA00023295"/>
    </source>
</evidence>
<keyword evidence="6" id="KW-0326">Glycosidase</keyword>
<evidence type="ECO:0000256" key="7">
    <source>
        <dbReference type="SAM" id="MobiDB-lite"/>
    </source>
</evidence>
<dbReference type="PROSITE" id="PS00659">
    <property type="entry name" value="GLYCOSYL_HYDROL_F5"/>
    <property type="match status" value="1"/>
</dbReference>
<feature type="region of interest" description="Disordered" evidence="7">
    <location>
        <begin position="668"/>
        <end position="691"/>
    </location>
</feature>
<protein>
    <recommendedName>
        <fullName evidence="8">Protein kinase domain-containing protein</fullName>
    </recommendedName>
</protein>
<accession>A0A397JLX5</accession>
<sequence>MESRASSKERKCLAGHSTSDIGYRNKKNSIYYGYCDLCTKEHFIQEFPTWSSGNVEIDKVIQECQKNYGYNLQWIPYDKFQDIIHIANGGNGSVHSAILKNGVKRYWDFNELNWDYSNVGDKVALKEVNDSKEDISRFIKEIQNTKIVSDSLYVTLCLGISKHPSTQNFIIVMELYDNSLHKFLKTNFKKLNWEIKIFLLYNIAGGLNYLHKKNLAHCDLHSANILIKSYSDYINSSVAKISDLGSCSLENDLILTSDNKSKYIFGSIPHIPPEVLRGNAYSKKGDIYSFGGIMYEMATGKQPFYDRAHDTRDKVALKEVNDSKEDISRFIKEIQNTKIVSDSLYVTLCLGISKHPSTQNFIIVMELYDNSLHKFLKTNFKKLNWEIKIFLLYNIAGGLNYLHKKNLAHCDLHSANILIKSYSDYINSSVAKISDLGSCSLENDLILTSDNKSKYIFGSIPHIPPEVLRGNAYSKKGDIYSFGGIMYEMATGKQPFYDRAHDTRLVINIYNEVRPKIPDHTLDWIPEFYIDLMHRCWSNDPSKRPTAQELYDVLWNLFEILLNNKVEDELFQQFKMADENKEKAIKSLKRESPSSSYISHSQSCYFSRTIYTLYGLHESLEDIKSEKSQDPNLLSIRTYEIDSKELQECIDWEKEIQNYGKKRSFSTLDFDSQESKEESKEDNIKLRKTEK</sequence>
<dbReference type="GO" id="GO:0004553">
    <property type="term" value="F:hydrolase activity, hydrolyzing O-glycosyl compounds"/>
    <property type="evidence" value="ECO:0007669"/>
    <property type="project" value="InterPro"/>
</dbReference>
<name>A0A397JLX5_9GLOM</name>
<dbReference type="InterPro" id="IPR018087">
    <property type="entry name" value="Glyco_hydro_5_CS"/>
</dbReference>
<dbReference type="GO" id="GO:0005524">
    <property type="term" value="F:ATP binding"/>
    <property type="evidence" value="ECO:0007669"/>
    <property type="project" value="UniProtKB-KW"/>
</dbReference>
<dbReference type="PANTHER" id="PTHR44329:SF288">
    <property type="entry name" value="MITOGEN-ACTIVATED PROTEIN KINASE KINASE KINASE 20"/>
    <property type="match status" value="1"/>
</dbReference>
<dbReference type="GO" id="GO:0004674">
    <property type="term" value="F:protein serine/threonine kinase activity"/>
    <property type="evidence" value="ECO:0007669"/>
    <property type="project" value="TreeGrafter"/>
</dbReference>
<keyword evidence="1" id="KW-0808">Transferase</keyword>
<dbReference type="Proteomes" id="UP000266861">
    <property type="component" value="Unassembled WGS sequence"/>
</dbReference>
<feature type="domain" description="Protein kinase" evidence="8">
    <location>
        <begin position="80"/>
        <end position="562"/>
    </location>
</feature>
<dbReference type="InterPro" id="IPR051681">
    <property type="entry name" value="Ser/Thr_Kinases-Pseudokinases"/>
</dbReference>
<organism evidence="9 10">
    <name type="scientific">Diversispora epigaea</name>
    <dbReference type="NCBI Taxonomy" id="1348612"/>
    <lineage>
        <taxon>Eukaryota</taxon>
        <taxon>Fungi</taxon>
        <taxon>Fungi incertae sedis</taxon>
        <taxon>Mucoromycota</taxon>
        <taxon>Glomeromycotina</taxon>
        <taxon>Glomeromycetes</taxon>
        <taxon>Diversisporales</taxon>
        <taxon>Diversisporaceae</taxon>
        <taxon>Diversispora</taxon>
    </lineage>
</organism>
<dbReference type="InterPro" id="IPR011009">
    <property type="entry name" value="Kinase-like_dom_sf"/>
</dbReference>
<keyword evidence="5" id="KW-0067">ATP-binding</keyword>
<gene>
    <name evidence="9" type="ORF">Glove_54g120</name>
</gene>
<dbReference type="PANTHER" id="PTHR44329">
    <property type="entry name" value="SERINE/THREONINE-PROTEIN KINASE TNNI3K-RELATED"/>
    <property type="match status" value="1"/>
</dbReference>
<evidence type="ECO:0000259" key="8">
    <source>
        <dbReference type="PROSITE" id="PS50011"/>
    </source>
</evidence>
<keyword evidence="10" id="KW-1185">Reference proteome</keyword>
<dbReference type="PROSITE" id="PS50011">
    <property type="entry name" value="PROTEIN_KINASE_DOM"/>
    <property type="match status" value="1"/>
</dbReference>
<dbReference type="InterPro" id="IPR000719">
    <property type="entry name" value="Prot_kinase_dom"/>
</dbReference>
<proteinExistence type="predicted"/>
<dbReference type="AlphaFoldDB" id="A0A397JLX5"/>
<dbReference type="Pfam" id="PF00069">
    <property type="entry name" value="Pkinase"/>
    <property type="match status" value="1"/>
</dbReference>
<dbReference type="OrthoDB" id="2304381at2759"/>
<keyword evidence="4" id="KW-0378">Hydrolase</keyword>
<dbReference type="InterPro" id="IPR001245">
    <property type="entry name" value="Ser-Thr/Tyr_kinase_cat_dom"/>
</dbReference>
<evidence type="ECO:0000256" key="4">
    <source>
        <dbReference type="ARBA" id="ARBA00022801"/>
    </source>
</evidence>
<dbReference type="SUPFAM" id="SSF56112">
    <property type="entry name" value="Protein kinase-like (PK-like)"/>
    <property type="match status" value="2"/>
</dbReference>
<feature type="compositionally biased region" description="Basic and acidic residues" evidence="7">
    <location>
        <begin position="673"/>
        <end position="691"/>
    </location>
</feature>
<evidence type="ECO:0000256" key="1">
    <source>
        <dbReference type="ARBA" id="ARBA00022679"/>
    </source>
</evidence>
<evidence type="ECO:0000313" key="9">
    <source>
        <dbReference type="EMBL" id="RHZ86184.1"/>
    </source>
</evidence>
<dbReference type="Pfam" id="PF07714">
    <property type="entry name" value="PK_Tyr_Ser-Thr"/>
    <property type="match status" value="1"/>
</dbReference>
<dbReference type="Gene3D" id="1.10.510.10">
    <property type="entry name" value="Transferase(Phosphotransferase) domain 1"/>
    <property type="match status" value="2"/>
</dbReference>
<dbReference type="STRING" id="1348612.A0A397JLX5"/>
<keyword evidence="3" id="KW-0418">Kinase</keyword>
<dbReference type="EMBL" id="PQFF01000051">
    <property type="protein sequence ID" value="RHZ86184.1"/>
    <property type="molecule type" value="Genomic_DNA"/>
</dbReference>
<dbReference type="GO" id="GO:0005975">
    <property type="term" value="P:carbohydrate metabolic process"/>
    <property type="evidence" value="ECO:0007669"/>
    <property type="project" value="InterPro"/>
</dbReference>
<evidence type="ECO:0000256" key="3">
    <source>
        <dbReference type="ARBA" id="ARBA00022777"/>
    </source>
</evidence>
<evidence type="ECO:0000256" key="2">
    <source>
        <dbReference type="ARBA" id="ARBA00022741"/>
    </source>
</evidence>
<evidence type="ECO:0000313" key="10">
    <source>
        <dbReference type="Proteomes" id="UP000266861"/>
    </source>
</evidence>